<name>A0A7W8D803_9GAMM</name>
<accession>A0A7W8D803</accession>
<dbReference type="CDD" id="cd07344">
    <property type="entry name" value="M48_yhfN_like"/>
    <property type="match status" value="1"/>
</dbReference>
<dbReference type="Gene3D" id="3.30.2010.10">
    <property type="entry name" value="Metalloproteases ('zincins'), catalytic domain"/>
    <property type="match status" value="1"/>
</dbReference>
<comment type="caution">
    <text evidence="2">The sequence shown here is derived from an EMBL/GenBank/DDBJ whole genome shotgun (WGS) entry which is preliminary data.</text>
</comment>
<protein>
    <recommendedName>
        <fullName evidence="1">YgjP-like metallopeptidase domain-containing protein</fullName>
    </recommendedName>
</protein>
<dbReference type="InterPro" id="IPR002725">
    <property type="entry name" value="YgjP-like_metallopeptidase"/>
</dbReference>
<organism evidence="2 3">
    <name type="scientific">Chiayiivirga flava</name>
    <dbReference type="NCBI Taxonomy" id="659595"/>
    <lineage>
        <taxon>Bacteria</taxon>
        <taxon>Pseudomonadati</taxon>
        <taxon>Pseudomonadota</taxon>
        <taxon>Gammaproteobacteria</taxon>
        <taxon>Lysobacterales</taxon>
        <taxon>Lysobacteraceae</taxon>
        <taxon>Chiayiivirga</taxon>
    </lineage>
</organism>
<sequence>MSLLQRLIARPPPPRTAARVAVATELPGGDEVDVLWVRDPRARRLRLLVSERGARLTVPLRASQREAQQFLDVNLPWLAAQLARRAARDVRPAFGRGDPGPLPLRGQLRPLEWREARLLRIEERDGSIVIQAPPAASDAMVRRALRDFYIAQARRDVGRWLPAYMPGLPRAPRSVRFRPLSSLWGSLSPSDAVSLDLALVLGPPAAFEYVLVHELCHLIHPNHSRAFWREVELRCPQWRALRAWFRGDGLALKAEMKRLVGP</sequence>
<evidence type="ECO:0000313" key="3">
    <source>
        <dbReference type="Proteomes" id="UP000521199"/>
    </source>
</evidence>
<reference evidence="2 3" key="1">
    <citation type="submission" date="2020-08" db="EMBL/GenBank/DDBJ databases">
        <title>Genomic Encyclopedia of Type Strains, Phase IV (KMG-IV): sequencing the most valuable type-strain genomes for metagenomic binning, comparative biology and taxonomic classification.</title>
        <authorList>
            <person name="Goeker M."/>
        </authorList>
    </citation>
    <scope>NUCLEOTIDE SEQUENCE [LARGE SCALE GENOMIC DNA]</scope>
    <source>
        <strain evidence="2 3">DSM 24163</strain>
    </source>
</reference>
<dbReference type="Pfam" id="PF01863">
    <property type="entry name" value="YgjP-like"/>
    <property type="match status" value="1"/>
</dbReference>
<dbReference type="PANTHER" id="PTHR30399">
    <property type="entry name" value="UNCHARACTERIZED PROTEIN YGJP"/>
    <property type="match status" value="1"/>
</dbReference>
<gene>
    <name evidence="2" type="ORF">HNQ52_003171</name>
</gene>
<evidence type="ECO:0000313" key="2">
    <source>
        <dbReference type="EMBL" id="MBB5209599.1"/>
    </source>
</evidence>
<keyword evidence="3" id="KW-1185">Reference proteome</keyword>
<feature type="domain" description="YgjP-like metallopeptidase" evidence="1">
    <location>
        <begin position="43"/>
        <end position="246"/>
    </location>
</feature>
<evidence type="ECO:0000259" key="1">
    <source>
        <dbReference type="Pfam" id="PF01863"/>
    </source>
</evidence>
<dbReference type="EMBL" id="JACHHP010000007">
    <property type="protein sequence ID" value="MBB5209599.1"/>
    <property type="molecule type" value="Genomic_DNA"/>
</dbReference>
<dbReference type="PANTHER" id="PTHR30399:SF1">
    <property type="entry name" value="UTP PYROPHOSPHATASE"/>
    <property type="match status" value="1"/>
</dbReference>
<dbReference type="AlphaFoldDB" id="A0A7W8D803"/>
<dbReference type="InterPro" id="IPR053136">
    <property type="entry name" value="UTP_pyrophosphatase-like"/>
</dbReference>
<proteinExistence type="predicted"/>
<dbReference type="RefSeq" id="WP_183962138.1">
    <property type="nucleotide sequence ID" value="NZ_JACHHP010000007.1"/>
</dbReference>
<dbReference type="Proteomes" id="UP000521199">
    <property type="component" value="Unassembled WGS sequence"/>
</dbReference>